<evidence type="ECO:0000313" key="3">
    <source>
        <dbReference type="Proteomes" id="UP000317093"/>
    </source>
</evidence>
<dbReference type="InterPro" id="IPR029063">
    <property type="entry name" value="SAM-dependent_MTases_sf"/>
</dbReference>
<keyword evidence="3" id="KW-1185">Reference proteome</keyword>
<reference evidence="2 3" key="1">
    <citation type="submission" date="2019-02" db="EMBL/GenBank/DDBJ databases">
        <title>Deep-cultivation of Planctomycetes and their phenomic and genomic characterization uncovers novel biology.</title>
        <authorList>
            <person name="Wiegand S."/>
            <person name="Jogler M."/>
            <person name="Boedeker C."/>
            <person name="Pinto D."/>
            <person name="Vollmers J."/>
            <person name="Rivas-Marin E."/>
            <person name="Kohn T."/>
            <person name="Peeters S.H."/>
            <person name="Heuer A."/>
            <person name="Rast P."/>
            <person name="Oberbeckmann S."/>
            <person name="Bunk B."/>
            <person name="Jeske O."/>
            <person name="Meyerdierks A."/>
            <person name="Storesund J.E."/>
            <person name="Kallscheuer N."/>
            <person name="Luecker S."/>
            <person name="Lage O.M."/>
            <person name="Pohl T."/>
            <person name="Merkel B.J."/>
            <person name="Hornburger P."/>
            <person name="Mueller R.-W."/>
            <person name="Bruemmer F."/>
            <person name="Labrenz M."/>
            <person name="Spormann A.M."/>
            <person name="Op den Camp H."/>
            <person name="Overmann J."/>
            <person name="Amann R."/>
            <person name="Jetten M.S.M."/>
            <person name="Mascher T."/>
            <person name="Medema M.H."/>
            <person name="Devos D.P."/>
            <person name="Kaster A.-K."/>
            <person name="Ovreas L."/>
            <person name="Rohde M."/>
            <person name="Galperin M.Y."/>
            <person name="Jogler C."/>
        </authorList>
    </citation>
    <scope>NUCLEOTIDE SEQUENCE [LARGE SCALE GENOMIC DNA]</scope>
    <source>
        <strain evidence="2 3">Pan216</strain>
    </source>
</reference>
<evidence type="ECO:0000313" key="2">
    <source>
        <dbReference type="EMBL" id="QDU60977.1"/>
    </source>
</evidence>
<dbReference type="OrthoDB" id="5329963at2"/>
<dbReference type="AlphaFoldDB" id="A0A518B1W7"/>
<evidence type="ECO:0000256" key="1">
    <source>
        <dbReference type="SAM" id="Coils"/>
    </source>
</evidence>
<dbReference type="RefSeq" id="WP_145257628.1">
    <property type="nucleotide sequence ID" value="NZ_CP036279.1"/>
</dbReference>
<name>A0A518B1W7_9BACT</name>
<keyword evidence="1" id="KW-0175">Coiled coil</keyword>
<dbReference type="Proteomes" id="UP000317093">
    <property type="component" value="Chromosome"/>
</dbReference>
<dbReference type="SUPFAM" id="SSF53335">
    <property type="entry name" value="S-adenosyl-L-methionine-dependent methyltransferases"/>
    <property type="match status" value="1"/>
</dbReference>
<sequence>MGMIHFSIDLALVEHVQRLLPIATFVETGTFEGDTVARICDRFEEIHTVELSEPLHQRICERFSDVEKIHPAQGDSAQYLRDRAESWRDRPVLYWLDAHWCVADHTSGDTSQCPLIGEIEALRHLNEQSVLIIDDARFFLCPPPAPMDSSQWPSFDEVMDALRGISDQHEIMVLNDTILLFPRSISAETKAFAVEHGVNFHEIVHQRDCLEADVRTYKKKIEEMLADRRYIVEDLGRKDEAIAEQERLLQQKAADIDELLKAQEAALAEKVELLEAQQKLGEEKKELWDEYQRTVDALHAKNDDVMKLNAAVGQLAPFPSMYEHDHAALVEAHEQLGAVCKYVELLEKKLSILPFWRRYVGADFPLERKSA</sequence>
<dbReference type="KEGG" id="knv:Pan216_18300"/>
<dbReference type="EMBL" id="CP036279">
    <property type="protein sequence ID" value="QDU60977.1"/>
    <property type="molecule type" value="Genomic_DNA"/>
</dbReference>
<accession>A0A518B1W7</accession>
<organism evidence="2 3">
    <name type="scientific">Kolteria novifilia</name>
    <dbReference type="NCBI Taxonomy" id="2527975"/>
    <lineage>
        <taxon>Bacteria</taxon>
        <taxon>Pseudomonadati</taxon>
        <taxon>Planctomycetota</taxon>
        <taxon>Planctomycetia</taxon>
        <taxon>Kolteriales</taxon>
        <taxon>Kolteriaceae</taxon>
        <taxon>Kolteria</taxon>
    </lineage>
</organism>
<proteinExistence type="predicted"/>
<gene>
    <name evidence="2" type="ORF">Pan216_18300</name>
</gene>
<feature type="coiled-coil region" evidence="1">
    <location>
        <begin position="207"/>
        <end position="262"/>
    </location>
</feature>
<protein>
    <submittedName>
        <fullName evidence="2">Uncharacterized protein</fullName>
    </submittedName>
</protein>